<evidence type="ECO:0000313" key="2">
    <source>
        <dbReference type="EMBL" id="TQV67774.1"/>
    </source>
</evidence>
<dbReference type="InterPro" id="IPR010648">
    <property type="entry name" value="UPF0270"/>
</dbReference>
<evidence type="ECO:0000256" key="1">
    <source>
        <dbReference type="ARBA" id="ARBA00006450"/>
    </source>
</evidence>
<name>A0A545SS31_9GAMM</name>
<organism evidence="2 3">
    <name type="scientific">Exilibacterium tricleocarpae</name>
    <dbReference type="NCBI Taxonomy" id="2591008"/>
    <lineage>
        <taxon>Bacteria</taxon>
        <taxon>Pseudomonadati</taxon>
        <taxon>Pseudomonadota</taxon>
        <taxon>Gammaproteobacteria</taxon>
        <taxon>Cellvibrionales</taxon>
        <taxon>Cellvibrionaceae</taxon>
        <taxon>Exilibacterium</taxon>
    </lineage>
</organism>
<dbReference type="EMBL" id="VHSG01000033">
    <property type="protein sequence ID" value="TQV67774.1"/>
    <property type="molecule type" value="Genomic_DNA"/>
</dbReference>
<gene>
    <name evidence="2" type="ORF">FKG94_24920</name>
</gene>
<dbReference type="AlphaFoldDB" id="A0A545SS31"/>
<protein>
    <submittedName>
        <fullName evidence="2">YheU family protein</fullName>
    </submittedName>
</protein>
<dbReference type="OrthoDB" id="6120729at2"/>
<evidence type="ECO:0000313" key="3">
    <source>
        <dbReference type="Proteomes" id="UP000319732"/>
    </source>
</evidence>
<dbReference type="InterPro" id="IPR036685">
    <property type="entry name" value="YehU-like_sf"/>
</dbReference>
<sequence>MIVPHEQISPAALRGLIEEFITREGTDYGSEEMTLAAKVEQVASQLASGEVVVVYDAASETVNLMPRRDWEAGDWAQVTDS</sequence>
<dbReference type="PIRSF" id="PIRSF006169">
    <property type="entry name" value="UCP006169"/>
    <property type="match status" value="1"/>
</dbReference>
<dbReference type="Gene3D" id="1.10.10.610">
    <property type="entry name" value="YehU-like"/>
    <property type="match status" value="1"/>
</dbReference>
<comment type="caution">
    <text evidence="2">The sequence shown here is derived from an EMBL/GenBank/DDBJ whole genome shotgun (WGS) entry which is preliminary data.</text>
</comment>
<dbReference type="SUPFAM" id="SSF118001">
    <property type="entry name" value="YehU-like"/>
    <property type="match status" value="1"/>
</dbReference>
<comment type="similarity">
    <text evidence="1">Belongs to the UPF0270 family.</text>
</comment>
<accession>A0A545SS31</accession>
<keyword evidence="3" id="KW-1185">Reference proteome</keyword>
<dbReference type="Proteomes" id="UP000319732">
    <property type="component" value="Unassembled WGS sequence"/>
</dbReference>
<reference evidence="2 3" key="1">
    <citation type="submission" date="2019-06" db="EMBL/GenBank/DDBJ databases">
        <title>Whole genome sequence for Cellvibrionaceae sp. R142.</title>
        <authorList>
            <person name="Wang G."/>
        </authorList>
    </citation>
    <scope>NUCLEOTIDE SEQUENCE [LARGE SCALE GENOMIC DNA]</scope>
    <source>
        <strain evidence="2 3">R142</strain>
    </source>
</reference>
<proteinExistence type="inferred from homology"/>
<dbReference type="RefSeq" id="WP_142929672.1">
    <property type="nucleotide sequence ID" value="NZ_ML660109.1"/>
</dbReference>
<dbReference type="Pfam" id="PF06794">
    <property type="entry name" value="UPF0270"/>
    <property type="match status" value="1"/>
</dbReference>